<dbReference type="AlphaFoldDB" id="A0A1L9P074"/>
<evidence type="ECO:0000256" key="1">
    <source>
        <dbReference type="SAM" id="SignalP"/>
    </source>
</evidence>
<dbReference type="Proteomes" id="UP000184514">
    <property type="component" value="Unassembled WGS sequence"/>
</dbReference>
<feature type="signal peptide" evidence="1">
    <location>
        <begin position="1"/>
        <end position="26"/>
    </location>
</feature>
<feature type="domain" description="SCP" evidence="2">
    <location>
        <begin position="51"/>
        <end position="165"/>
    </location>
</feature>
<dbReference type="InterPro" id="IPR035940">
    <property type="entry name" value="CAP_sf"/>
</dbReference>
<accession>A0A1L9P074</accession>
<evidence type="ECO:0000313" key="3">
    <source>
        <dbReference type="EMBL" id="OJI94918.1"/>
    </source>
</evidence>
<dbReference type="InterPro" id="IPR014044">
    <property type="entry name" value="CAP_dom"/>
</dbReference>
<organism evidence="3 4">
    <name type="scientific">Planktotalea frisia</name>
    <dbReference type="NCBI Taxonomy" id="696762"/>
    <lineage>
        <taxon>Bacteria</taxon>
        <taxon>Pseudomonadati</taxon>
        <taxon>Pseudomonadota</taxon>
        <taxon>Alphaproteobacteria</taxon>
        <taxon>Rhodobacterales</taxon>
        <taxon>Paracoccaceae</taxon>
        <taxon>Planktotalea</taxon>
    </lineage>
</organism>
<evidence type="ECO:0000259" key="2">
    <source>
        <dbReference type="Pfam" id="PF00188"/>
    </source>
</evidence>
<dbReference type="Pfam" id="PF00188">
    <property type="entry name" value="CAP"/>
    <property type="match status" value="1"/>
</dbReference>
<sequence>MMRIGFLLISAMLVLSACGSSSTTLAPDGKPLPKVYRIGSNDLAKIQFRMLDSVNSLRQASGASPLQLDAKLNAAAATHSRDMSIQNRPWHFGSDGSSPIDRVRRVGYFGELKGENISETYETELETLGAWMEDPSTRNVILDKTSTQMGFAFFQESNGKIWWTLVTGAPASTPPLQLAAN</sequence>
<name>A0A1L9P074_9RHOB</name>
<dbReference type="OrthoDB" id="7846629at2"/>
<feature type="chain" id="PRO_5013132294" evidence="1">
    <location>
        <begin position="27"/>
        <end position="181"/>
    </location>
</feature>
<dbReference type="SUPFAM" id="SSF55797">
    <property type="entry name" value="PR-1-like"/>
    <property type="match status" value="1"/>
</dbReference>
<dbReference type="CDD" id="cd05379">
    <property type="entry name" value="CAP_bacterial"/>
    <property type="match status" value="1"/>
</dbReference>
<dbReference type="STRING" id="696762.PFRI_08190"/>
<keyword evidence="1" id="KW-0732">Signal</keyword>
<dbReference type="Gene3D" id="3.40.33.10">
    <property type="entry name" value="CAP"/>
    <property type="match status" value="1"/>
</dbReference>
<protein>
    <submittedName>
        <fullName evidence="3">Cysteine-rich secretory protein family protein</fullName>
    </submittedName>
</protein>
<dbReference type="PROSITE" id="PS51257">
    <property type="entry name" value="PROKAR_LIPOPROTEIN"/>
    <property type="match status" value="1"/>
</dbReference>
<dbReference type="RefSeq" id="WP_072629477.1">
    <property type="nucleotide sequence ID" value="NZ_JABBAN010000255.1"/>
</dbReference>
<reference evidence="3 4" key="1">
    <citation type="submission" date="2016-10" db="EMBL/GenBank/DDBJ databases">
        <title>Genome sequence of Planktotalea frisia SH6-1.</title>
        <authorList>
            <person name="Poehlein A."/>
            <person name="Bakenhus I."/>
            <person name="Voget S."/>
            <person name="Brinkhoff T."/>
            <person name="Simon M."/>
        </authorList>
    </citation>
    <scope>NUCLEOTIDE SEQUENCE [LARGE SCALE GENOMIC DNA]</scope>
    <source>
        <strain evidence="3 4">SH6-1</strain>
    </source>
</reference>
<keyword evidence="4" id="KW-1185">Reference proteome</keyword>
<dbReference type="EMBL" id="MLCB01000073">
    <property type="protein sequence ID" value="OJI94918.1"/>
    <property type="molecule type" value="Genomic_DNA"/>
</dbReference>
<comment type="caution">
    <text evidence="3">The sequence shown here is derived from an EMBL/GenBank/DDBJ whole genome shotgun (WGS) entry which is preliminary data.</text>
</comment>
<evidence type="ECO:0000313" key="4">
    <source>
        <dbReference type="Proteomes" id="UP000184514"/>
    </source>
</evidence>
<dbReference type="PANTHER" id="PTHR31157">
    <property type="entry name" value="SCP DOMAIN-CONTAINING PROTEIN"/>
    <property type="match status" value="1"/>
</dbReference>
<gene>
    <name evidence="3" type="ORF">PFRI_08190</name>
</gene>
<proteinExistence type="predicted"/>
<dbReference type="PANTHER" id="PTHR31157:SF1">
    <property type="entry name" value="SCP DOMAIN-CONTAINING PROTEIN"/>
    <property type="match status" value="1"/>
</dbReference>